<accession>C6HBI2</accession>
<dbReference type="HOGENOM" id="CLU_2108369_0_0_1"/>
<dbReference type="OrthoDB" id="10388000at2759"/>
<organism evidence="1 2">
    <name type="scientific">Ajellomyces capsulatus (strain H143)</name>
    <name type="common">Darling's disease fungus</name>
    <name type="synonym">Histoplasma capsulatum</name>
    <dbReference type="NCBI Taxonomy" id="544712"/>
    <lineage>
        <taxon>Eukaryota</taxon>
        <taxon>Fungi</taxon>
        <taxon>Dikarya</taxon>
        <taxon>Ascomycota</taxon>
        <taxon>Pezizomycotina</taxon>
        <taxon>Eurotiomycetes</taxon>
        <taxon>Eurotiomycetidae</taxon>
        <taxon>Onygenales</taxon>
        <taxon>Ajellomycetaceae</taxon>
        <taxon>Histoplasma</taxon>
    </lineage>
</organism>
<dbReference type="Proteomes" id="UP000002624">
    <property type="component" value="Unassembled WGS sequence"/>
</dbReference>
<reference evidence="2" key="1">
    <citation type="submission" date="2009-05" db="EMBL/GenBank/DDBJ databases">
        <title>The genome sequence of Ajellomyces capsulatus strain H143.</title>
        <authorList>
            <person name="Champion M."/>
            <person name="Cuomo C.A."/>
            <person name="Ma L.-J."/>
            <person name="Henn M.R."/>
            <person name="Sil A."/>
            <person name="Goldman B."/>
            <person name="Young S.K."/>
            <person name="Kodira C.D."/>
            <person name="Zeng Q."/>
            <person name="Koehrsen M."/>
            <person name="Alvarado L."/>
            <person name="Berlin A.M."/>
            <person name="Borenstein D."/>
            <person name="Chen Z."/>
            <person name="Engels R."/>
            <person name="Freedman E."/>
            <person name="Gellesch M."/>
            <person name="Goldberg J."/>
            <person name="Griggs A."/>
            <person name="Gujja S."/>
            <person name="Heiman D.I."/>
            <person name="Hepburn T.A."/>
            <person name="Howarth C."/>
            <person name="Jen D."/>
            <person name="Larson L."/>
            <person name="Lewis B."/>
            <person name="Mehta T."/>
            <person name="Park D."/>
            <person name="Pearson M."/>
            <person name="Roberts A."/>
            <person name="Saif S."/>
            <person name="Shea T.D."/>
            <person name="Shenoy N."/>
            <person name="Sisk P."/>
            <person name="Stolte C."/>
            <person name="Sykes S."/>
            <person name="Walk T."/>
            <person name="White J."/>
            <person name="Yandava C."/>
            <person name="Klein B."/>
            <person name="McEwen J.G."/>
            <person name="Puccia R."/>
            <person name="Goldman G.H."/>
            <person name="Felipe M.S."/>
            <person name="Nino-Vega G."/>
            <person name="San-Blas G."/>
            <person name="Taylor J.W."/>
            <person name="Mendoza L."/>
            <person name="Galagan J.E."/>
            <person name="Nusbaum C."/>
            <person name="Birren B.W."/>
        </authorList>
    </citation>
    <scope>NUCLEOTIDE SEQUENCE [LARGE SCALE GENOMIC DNA]</scope>
    <source>
        <strain evidence="2">H143</strain>
    </source>
</reference>
<sequence length="115" mass="12318">MSNPSGIKTQFRAWEDSRVTFVKSQGTPKTIKHPSCAPAFRPAVFNNGALRCQRDGEDFSASDLRNVPASPKSSRCAIAAAQPCWQTSIFGRKLLMGIMAQNPPGDGVCADGFTG</sequence>
<evidence type="ECO:0000313" key="2">
    <source>
        <dbReference type="Proteomes" id="UP000002624"/>
    </source>
</evidence>
<evidence type="ECO:0000313" key="1">
    <source>
        <dbReference type="EMBL" id="EER41922.1"/>
    </source>
</evidence>
<protein>
    <submittedName>
        <fullName evidence="1">Uncharacterized protein</fullName>
    </submittedName>
</protein>
<gene>
    <name evidence="1" type="ORF">HCDG_03381</name>
</gene>
<dbReference type="EMBL" id="GG692422">
    <property type="protein sequence ID" value="EER41922.1"/>
    <property type="molecule type" value="Genomic_DNA"/>
</dbReference>
<name>C6HBI2_AJECH</name>
<dbReference type="VEuPathDB" id="FungiDB:HCDG_03381"/>
<proteinExistence type="predicted"/>
<dbReference type="AlphaFoldDB" id="C6HBI2"/>